<comment type="caution">
    <text evidence="2">The sequence shown here is derived from an EMBL/GenBank/DDBJ whole genome shotgun (WGS) entry which is preliminary data.</text>
</comment>
<feature type="region of interest" description="Disordered" evidence="1">
    <location>
        <begin position="1"/>
        <end position="27"/>
    </location>
</feature>
<dbReference type="EMBL" id="WIGO01000001">
    <property type="protein sequence ID" value="KAF6842006.1"/>
    <property type="molecule type" value="Genomic_DNA"/>
</dbReference>
<name>A0A8H6U6F7_9PEZI</name>
<evidence type="ECO:0000313" key="3">
    <source>
        <dbReference type="Proteomes" id="UP000654918"/>
    </source>
</evidence>
<gene>
    <name evidence="2" type="ORF">CPLU01_00099</name>
</gene>
<evidence type="ECO:0000313" key="2">
    <source>
        <dbReference type="EMBL" id="KAF6842006.1"/>
    </source>
</evidence>
<keyword evidence="3" id="KW-1185">Reference proteome</keyword>
<feature type="compositionally biased region" description="Polar residues" evidence="1">
    <location>
        <begin position="1"/>
        <end position="15"/>
    </location>
</feature>
<accession>A0A8H6U6F7</accession>
<dbReference type="AlphaFoldDB" id="A0A8H6U6F7"/>
<organism evidence="2 3">
    <name type="scientific">Colletotrichum plurivorum</name>
    <dbReference type="NCBI Taxonomy" id="2175906"/>
    <lineage>
        <taxon>Eukaryota</taxon>
        <taxon>Fungi</taxon>
        <taxon>Dikarya</taxon>
        <taxon>Ascomycota</taxon>
        <taxon>Pezizomycotina</taxon>
        <taxon>Sordariomycetes</taxon>
        <taxon>Hypocreomycetidae</taxon>
        <taxon>Glomerellales</taxon>
        <taxon>Glomerellaceae</taxon>
        <taxon>Colletotrichum</taxon>
        <taxon>Colletotrichum orchidearum species complex</taxon>
    </lineage>
</organism>
<evidence type="ECO:0000256" key="1">
    <source>
        <dbReference type="SAM" id="MobiDB-lite"/>
    </source>
</evidence>
<sequence>MTATEDCSRSQQNAKASPATYVHSSGTSLPRRALHLHALDLSSSWEPRRASAPQRNNSLSSLPTVTGFLFNPSNLLLPIHPSFSTATKALQL</sequence>
<proteinExistence type="predicted"/>
<protein>
    <submittedName>
        <fullName evidence="2">Uncharacterized protein</fullName>
    </submittedName>
</protein>
<dbReference type="Proteomes" id="UP000654918">
    <property type="component" value="Unassembled WGS sequence"/>
</dbReference>
<reference evidence="2" key="1">
    <citation type="journal article" date="2020" name="Phytopathology">
        <title>Genome Sequence Resources of Colletotrichum truncatum, C. plurivorum, C. musicola, and C. sojae: Four Species Pathogenic to Soybean (Glycine max).</title>
        <authorList>
            <person name="Rogerio F."/>
            <person name="Boufleur T.R."/>
            <person name="Ciampi-Guillardi M."/>
            <person name="Sukno S.A."/>
            <person name="Thon M.R."/>
            <person name="Massola Junior N.S."/>
            <person name="Baroncelli R."/>
        </authorList>
    </citation>
    <scope>NUCLEOTIDE SEQUENCE</scope>
    <source>
        <strain evidence="2">LFN00145</strain>
    </source>
</reference>